<dbReference type="OrthoDB" id="2789670at2759"/>
<organism evidence="18">
    <name type="scientific">Helicoverpa armigera</name>
    <name type="common">Cotton bollworm</name>
    <name type="synonym">Heliothis armigera</name>
    <dbReference type="NCBI Taxonomy" id="29058"/>
    <lineage>
        <taxon>Eukaryota</taxon>
        <taxon>Metazoa</taxon>
        <taxon>Ecdysozoa</taxon>
        <taxon>Arthropoda</taxon>
        <taxon>Hexapoda</taxon>
        <taxon>Insecta</taxon>
        <taxon>Pterygota</taxon>
        <taxon>Neoptera</taxon>
        <taxon>Endopterygota</taxon>
        <taxon>Lepidoptera</taxon>
        <taxon>Glossata</taxon>
        <taxon>Ditrysia</taxon>
        <taxon>Noctuoidea</taxon>
        <taxon>Noctuidae</taxon>
        <taxon>Heliothinae</taxon>
        <taxon>Helicoverpa</taxon>
    </lineage>
</organism>
<dbReference type="SUPFAM" id="SSF48264">
    <property type="entry name" value="Cytochrome P450"/>
    <property type="match status" value="1"/>
</dbReference>
<gene>
    <name evidence="18" type="primary">CYP321A5</name>
</gene>
<keyword evidence="12 16" id="KW-0503">Monooxygenase</keyword>
<dbReference type="GO" id="GO:0005506">
    <property type="term" value="F:iron ion binding"/>
    <property type="evidence" value="ECO:0007669"/>
    <property type="project" value="InterPro"/>
</dbReference>
<evidence type="ECO:0000256" key="10">
    <source>
        <dbReference type="ARBA" id="ARBA00023002"/>
    </source>
</evidence>
<keyword evidence="10 16" id="KW-0560">Oxidoreductase</keyword>
<dbReference type="AlphaFoldDB" id="A0A068ETR5"/>
<dbReference type="EMBL" id="KM016705">
    <property type="protein sequence ID" value="AID54857.1"/>
    <property type="molecule type" value="mRNA"/>
</dbReference>
<feature type="signal peptide" evidence="17">
    <location>
        <begin position="1"/>
        <end position="21"/>
    </location>
</feature>
<evidence type="ECO:0000256" key="5">
    <source>
        <dbReference type="ARBA" id="ARBA00012109"/>
    </source>
</evidence>
<dbReference type="Gene3D" id="1.10.630.10">
    <property type="entry name" value="Cytochrome P450"/>
    <property type="match status" value="1"/>
</dbReference>
<evidence type="ECO:0000256" key="13">
    <source>
        <dbReference type="ARBA" id="ARBA00023136"/>
    </source>
</evidence>
<keyword evidence="11 15" id="KW-0408">Iron</keyword>
<evidence type="ECO:0000313" key="18">
    <source>
        <dbReference type="EMBL" id="AID54857.1"/>
    </source>
</evidence>
<dbReference type="CDD" id="cd11056">
    <property type="entry name" value="CYP6-like"/>
    <property type="match status" value="1"/>
</dbReference>
<dbReference type="GO" id="GO:0020037">
    <property type="term" value="F:heme binding"/>
    <property type="evidence" value="ECO:0007669"/>
    <property type="project" value="InterPro"/>
</dbReference>
<evidence type="ECO:0000256" key="9">
    <source>
        <dbReference type="ARBA" id="ARBA00022848"/>
    </source>
</evidence>
<evidence type="ECO:0000256" key="4">
    <source>
        <dbReference type="ARBA" id="ARBA00010617"/>
    </source>
</evidence>
<protein>
    <recommendedName>
        <fullName evidence="5">unspecific monooxygenase</fullName>
        <ecNumber evidence="5">1.14.14.1</ecNumber>
    </recommendedName>
</protein>
<keyword evidence="6 15" id="KW-0349">Heme</keyword>
<dbReference type="PRINTS" id="PR00385">
    <property type="entry name" value="P450"/>
</dbReference>
<name>A0A068ETR5_HELAM</name>
<dbReference type="InterPro" id="IPR017972">
    <property type="entry name" value="Cyt_P450_CS"/>
</dbReference>
<evidence type="ECO:0000256" key="15">
    <source>
        <dbReference type="PIRSR" id="PIRSR602401-1"/>
    </source>
</evidence>
<keyword evidence="13" id="KW-0472">Membrane</keyword>
<dbReference type="EC" id="1.14.14.1" evidence="5"/>
<evidence type="ECO:0000256" key="6">
    <source>
        <dbReference type="ARBA" id="ARBA00022617"/>
    </source>
</evidence>
<feature type="chain" id="PRO_5001650208" description="unspecific monooxygenase" evidence="17">
    <location>
        <begin position="22"/>
        <end position="499"/>
    </location>
</feature>
<keyword evidence="9" id="KW-0492">Microsome</keyword>
<dbReference type="InterPro" id="IPR036396">
    <property type="entry name" value="Cyt_P450_sf"/>
</dbReference>
<accession>A0A068ETR5</accession>
<dbReference type="Pfam" id="PF00067">
    <property type="entry name" value="p450"/>
    <property type="match status" value="1"/>
</dbReference>
<dbReference type="InterPro" id="IPR050476">
    <property type="entry name" value="Insect_CytP450_Detox"/>
</dbReference>
<dbReference type="GO" id="GO:0005789">
    <property type="term" value="C:endoplasmic reticulum membrane"/>
    <property type="evidence" value="ECO:0007669"/>
    <property type="project" value="UniProtKB-SubCell"/>
</dbReference>
<proteinExistence type="evidence at transcript level"/>
<comment type="catalytic activity">
    <reaction evidence="14">
        <text>an organic molecule + reduced [NADPH--hemoprotein reductase] + O2 = an alcohol + oxidized [NADPH--hemoprotein reductase] + H2O + H(+)</text>
        <dbReference type="Rhea" id="RHEA:17149"/>
        <dbReference type="Rhea" id="RHEA-COMP:11964"/>
        <dbReference type="Rhea" id="RHEA-COMP:11965"/>
        <dbReference type="ChEBI" id="CHEBI:15377"/>
        <dbReference type="ChEBI" id="CHEBI:15378"/>
        <dbReference type="ChEBI" id="CHEBI:15379"/>
        <dbReference type="ChEBI" id="CHEBI:30879"/>
        <dbReference type="ChEBI" id="CHEBI:57618"/>
        <dbReference type="ChEBI" id="CHEBI:58210"/>
        <dbReference type="ChEBI" id="CHEBI:142491"/>
        <dbReference type="EC" id="1.14.14.1"/>
    </reaction>
</comment>
<dbReference type="InterPro" id="IPR002401">
    <property type="entry name" value="Cyt_P450_E_grp-I"/>
</dbReference>
<evidence type="ECO:0000256" key="16">
    <source>
        <dbReference type="RuleBase" id="RU000461"/>
    </source>
</evidence>
<evidence type="ECO:0000256" key="7">
    <source>
        <dbReference type="ARBA" id="ARBA00022723"/>
    </source>
</evidence>
<evidence type="ECO:0000256" key="1">
    <source>
        <dbReference type="ARBA" id="ARBA00001971"/>
    </source>
</evidence>
<dbReference type="SMR" id="A0A068ETR5"/>
<keyword evidence="7 15" id="KW-0479">Metal-binding</keyword>
<comment type="similarity">
    <text evidence="4 16">Belongs to the cytochrome P450 family.</text>
</comment>
<evidence type="ECO:0000256" key="14">
    <source>
        <dbReference type="ARBA" id="ARBA00047827"/>
    </source>
</evidence>
<evidence type="ECO:0000256" key="8">
    <source>
        <dbReference type="ARBA" id="ARBA00022824"/>
    </source>
</evidence>
<dbReference type="PANTHER" id="PTHR24292:SF54">
    <property type="entry name" value="CYP9F3-RELATED"/>
    <property type="match status" value="1"/>
</dbReference>
<dbReference type="InterPro" id="IPR001128">
    <property type="entry name" value="Cyt_P450"/>
</dbReference>
<dbReference type="PRINTS" id="PR00463">
    <property type="entry name" value="EP450I"/>
</dbReference>
<comment type="subcellular location">
    <subcellularLocation>
        <location evidence="3">Endoplasmic reticulum membrane</location>
        <topology evidence="3">Peripheral membrane protein</topology>
    </subcellularLocation>
    <subcellularLocation>
        <location evidence="2">Microsome membrane</location>
        <topology evidence="2">Peripheral membrane protein</topology>
    </subcellularLocation>
</comment>
<dbReference type="PANTHER" id="PTHR24292">
    <property type="entry name" value="CYTOCHROME P450"/>
    <property type="match status" value="1"/>
</dbReference>
<reference evidence="18" key="1">
    <citation type="journal article" date="2014" name="Insect Biochem. Mol. Biol.">
        <title>An independent occurrence of the chimeric P450 enzyme CYP337B3 of Helicoverpa armigera confers cypermethrin resistance in Pakistan.</title>
        <authorList>
            <person name="Rasool A."/>
            <person name="Joussen N."/>
            <person name="Lorenz S."/>
            <person name="Ellinger R."/>
            <person name="Schneider B."/>
            <person name="Khan S.A."/>
            <person name="Ashfaq M."/>
            <person name="Heckel D.G."/>
        </authorList>
    </citation>
    <scope>NUCLEOTIDE SEQUENCE</scope>
</reference>
<sequence length="499" mass="57219">MLQLPLILCGLVLLLTWYLIGRHNENYWKARGVKFYSKNKVIGPSWDYLFTKGAMFEKFGELYKTYRNEPVVAIGQILTPSLFVIDAKNVQHVLSSDFQSFNHRGLDSVEGDQLTESITLLNGPKWKLMRKTMTPLFTSSKLKNMYYIMDKTAQDFVAHLKSDPKLWKGNFFESAMLYCNAAVCAAIFGIGEQSTFESPFLKFAKDVSISNFKNNIKFTLFNLAPKLFRMLGVKVFKEHEDFFVGAIGQVIKKREEENVKRHDFADLCIELQKNGTLKDQTTGYELEPTTGLLSAQAFFFFTAGVEPAADGIFATFALLSQHPEILQKVHQEIDEYFEKYDGKITYDVVCDMEYVDKVLSESLRMFPPIGYLSRQCVQDTVLPVGNVKVAKGTKLFTPIYEIHHDPKYYPDPEVFDPERFSKERRPNDDLYMPFGMGNRTCIGARYSKLQLLAAIVHVLRSFTLKPIPESQQKKVTFLRHVLGVRIGNVKVELIPRDKK</sequence>
<evidence type="ECO:0000256" key="3">
    <source>
        <dbReference type="ARBA" id="ARBA00004406"/>
    </source>
</evidence>
<keyword evidence="17" id="KW-0732">Signal</keyword>
<evidence type="ECO:0000256" key="2">
    <source>
        <dbReference type="ARBA" id="ARBA00004174"/>
    </source>
</evidence>
<evidence type="ECO:0000256" key="17">
    <source>
        <dbReference type="SAM" id="SignalP"/>
    </source>
</evidence>
<feature type="binding site" description="axial binding residue" evidence="15">
    <location>
        <position position="441"/>
    </location>
    <ligand>
        <name>heme</name>
        <dbReference type="ChEBI" id="CHEBI:30413"/>
    </ligand>
    <ligandPart>
        <name>Fe</name>
        <dbReference type="ChEBI" id="CHEBI:18248"/>
    </ligandPart>
</feature>
<keyword evidence="8" id="KW-0256">Endoplasmic reticulum</keyword>
<dbReference type="FunFam" id="1.10.630.10:FF:000182">
    <property type="entry name" value="Cytochrome P450 3A4"/>
    <property type="match status" value="1"/>
</dbReference>
<evidence type="ECO:0000256" key="12">
    <source>
        <dbReference type="ARBA" id="ARBA00023033"/>
    </source>
</evidence>
<dbReference type="GO" id="GO:0016712">
    <property type="term" value="F:oxidoreductase activity, acting on paired donors, with incorporation or reduction of molecular oxygen, reduced flavin or flavoprotein as one donor, and incorporation of one atom of oxygen"/>
    <property type="evidence" value="ECO:0007669"/>
    <property type="project" value="UniProtKB-EC"/>
</dbReference>
<comment type="cofactor">
    <cofactor evidence="1 15">
        <name>heme</name>
        <dbReference type="ChEBI" id="CHEBI:30413"/>
    </cofactor>
</comment>
<dbReference type="PROSITE" id="PS00086">
    <property type="entry name" value="CYTOCHROME_P450"/>
    <property type="match status" value="1"/>
</dbReference>
<evidence type="ECO:0000256" key="11">
    <source>
        <dbReference type="ARBA" id="ARBA00023004"/>
    </source>
</evidence>